<feature type="domain" description="AraC effector-binding" evidence="1">
    <location>
        <begin position="1"/>
        <end position="149"/>
    </location>
</feature>
<gene>
    <name evidence="2" type="ORF">D3H34_26810</name>
</gene>
<sequence>MEPLRQHHDAFRVSGLTARTTNREENDPATARIGALWNRFFGEQTYESTPQRTGDTRIFSVYSAYESDAHGAFDVTAGVAVSAGADSVAIESGDYLVFTGRGEMPQMVIATWQRIWQYFEAHPEVVRRYRSDFEVYEGPDAVAIHIGVS</sequence>
<dbReference type="EMBL" id="QXMN01000049">
    <property type="protein sequence ID" value="RIX74672.1"/>
    <property type="molecule type" value="Genomic_DNA"/>
</dbReference>
<dbReference type="InterPro" id="IPR029441">
    <property type="entry name" value="Cass2"/>
</dbReference>
<protein>
    <submittedName>
        <fullName evidence="2">AraC family transcriptional regulator</fullName>
    </submittedName>
</protein>
<proteinExistence type="predicted"/>
<dbReference type="RefSeq" id="WP_119557453.1">
    <property type="nucleotide sequence ID" value="NZ_QXMN01000049.1"/>
</dbReference>
<dbReference type="SMART" id="SM00871">
    <property type="entry name" value="AraC_E_bind"/>
    <property type="match status" value="1"/>
</dbReference>
<evidence type="ECO:0000313" key="2">
    <source>
        <dbReference type="EMBL" id="RIX74672.1"/>
    </source>
</evidence>
<dbReference type="OrthoDB" id="3173400at2"/>
<evidence type="ECO:0000313" key="3">
    <source>
        <dbReference type="Proteomes" id="UP000265619"/>
    </source>
</evidence>
<dbReference type="PANTHER" id="PTHR36444:SF2">
    <property type="entry name" value="TRANSCRIPTIONAL REGULATOR PROTEIN YOBU-RELATED"/>
    <property type="match status" value="1"/>
</dbReference>
<dbReference type="InterPro" id="IPR010499">
    <property type="entry name" value="AraC_E-bd"/>
</dbReference>
<accession>A0A9X8D0K8</accession>
<comment type="caution">
    <text evidence="2">The sequence shown here is derived from an EMBL/GenBank/DDBJ whole genome shotgun (WGS) entry which is preliminary data.</text>
</comment>
<evidence type="ECO:0000259" key="1">
    <source>
        <dbReference type="SMART" id="SM00871"/>
    </source>
</evidence>
<dbReference type="InterPro" id="IPR011256">
    <property type="entry name" value="Reg_factor_effector_dom_sf"/>
</dbReference>
<dbReference type="InterPro" id="IPR053182">
    <property type="entry name" value="YobU-like_regulator"/>
</dbReference>
<keyword evidence="3" id="KW-1185">Reference proteome</keyword>
<dbReference type="PANTHER" id="PTHR36444">
    <property type="entry name" value="TRANSCRIPTIONAL REGULATOR PROTEIN YOBU-RELATED"/>
    <property type="match status" value="1"/>
</dbReference>
<dbReference type="Gene3D" id="3.20.80.10">
    <property type="entry name" value="Regulatory factor, effector binding domain"/>
    <property type="match status" value="1"/>
</dbReference>
<dbReference type="SUPFAM" id="SSF55136">
    <property type="entry name" value="Probable bacterial effector-binding domain"/>
    <property type="match status" value="1"/>
</dbReference>
<reference evidence="2 3" key="1">
    <citation type="submission" date="2018-09" db="EMBL/GenBank/DDBJ databases">
        <title>Acidovorax cavernicola nov. sp. isolated from Gruta de las Maravillas (Aracena, Spain).</title>
        <authorList>
            <person name="Jurado V."/>
            <person name="Gutierrez-Patricio S."/>
            <person name="Gonzalez-Pimentel J.L."/>
            <person name="Miller A.Z."/>
            <person name="Laiz L."/>
            <person name="Saiz-Jimenez C."/>
        </authorList>
    </citation>
    <scope>NUCLEOTIDE SEQUENCE [LARGE SCALE GENOMIC DNA]</scope>
    <source>
        <strain evidence="2 3">1011MAR4D40.2</strain>
    </source>
</reference>
<organism evidence="2 3">
    <name type="scientific">Acidovorax cavernicola</name>
    <dbReference type="NCBI Taxonomy" id="1675792"/>
    <lineage>
        <taxon>Bacteria</taxon>
        <taxon>Pseudomonadati</taxon>
        <taxon>Pseudomonadota</taxon>
        <taxon>Betaproteobacteria</taxon>
        <taxon>Burkholderiales</taxon>
        <taxon>Comamonadaceae</taxon>
        <taxon>Acidovorax</taxon>
    </lineage>
</organism>
<dbReference type="Proteomes" id="UP000265619">
    <property type="component" value="Unassembled WGS sequence"/>
</dbReference>
<name>A0A9X8D0K8_9BURK</name>
<dbReference type="Pfam" id="PF14526">
    <property type="entry name" value="Cass2"/>
    <property type="match status" value="1"/>
</dbReference>
<dbReference type="AlphaFoldDB" id="A0A9X8D0K8"/>